<dbReference type="InterPro" id="IPR011249">
    <property type="entry name" value="Metalloenz_LuxS/M16"/>
</dbReference>
<accession>E0PGJ8</accession>
<dbReference type="Gene3D" id="3.30.830.10">
    <property type="entry name" value="Metalloenzyme, LuxS/M16 peptidase-like"/>
    <property type="match status" value="2"/>
</dbReference>
<dbReference type="Proteomes" id="UP000004290">
    <property type="component" value="Unassembled WGS sequence"/>
</dbReference>
<keyword evidence="2" id="KW-0378">Hydrolase</keyword>
<proteinExistence type="predicted"/>
<organism evidence="2 3">
    <name type="scientific">Streptococcus equinus ATCC 700338</name>
    <dbReference type="NCBI Taxonomy" id="864569"/>
    <lineage>
        <taxon>Bacteria</taxon>
        <taxon>Bacillati</taxon>
        <taxon>Bacillota</taxon>
        <taxon>Bacilli</taxon>
        <taxon>Lactobacillales</taxon>
        <taxon>Streptococcaceae</taxon>
        <taxon>Streptococcus</taxon>
    </lineage>
</organism>
<keyword evidence="3" id="KW-1185">Reference proteome</keyword>
<dbReference type="GO" id="GO:0046872">
    <property type="term" value="F:metal ion binding"/>
    <property type="evidence" value="ECO:0007669"/>
    <property type="project" value="InterPro"/>
</dbReference>
<dbReference type="EMBL" id="AEEL01000028">
    <property type="protein sequence ID" value="EFM26541.1"/>
    <property type="molecule type" value="Genomic_DNA"/>
</dbReference>
<dbReference type="PANTHER" id="PTHR11851:SF186">
    <property type="entry name" value="INACTIVE METALLOPROTEASE YMFF-RELATED"/>
    <property type="match status" value="1"/>
</dbReference>
<dbReference type="NCBIfam" id="NF047422">
    <property type="entry name" value="YfmF_fam"/>
    <property type="match status" value="1"/>
</dbReference>
<comment type="caution">
    <text evidence="2">The sequence shown here is derived from an EMBL/GenBank/DDBJ whole genome shotgun (WGS) entry which is preliminary data.</text>
</comment>
<evidence type="ECO:0000313" key="2">
    <source>
        <dbReference type="EMBL" id="EFM26541.1"/>
    </source>
</evidence>
<reference evidence="2 3" key="1">
    <citation type="submission" date="2010-07" db="EMBL/GenBank/DDBJ databases">
        <authorList>
            <person name="Muzny D."/>
            <person name="Qin X."/>
            <person name="Deng J."/>
            <person name="Jiang H."/>
            <person name="Liu Y."/>
            <person name="Qu J."/>
            <person name="Song X.-Z."/>
            <person name="Zhang L."/>
            <person name="Thornton R."/>
            <person name="Coyle M."/>
            <person name="Francisco L."/>
            <person name="Jackson L."/>
            <person name="Javaid M."/>
            <person name="Korchina V."/>
            <person name="Kovar C."/>
            <person name="Mata R."/>
            <person name="Mathew T."/>
            <person name="Ngo R."/>
            <person name="Nguyen L."/>
            <person name="Nguyen N."/>
            <person name="Okwuonu G."/>
            <person name="Ongeri F."/>
            <person name="Pham C."/>
            <person name="Simmons D."/>
            <person name="Wilczek-Boney K."/>
            <person name="Hale W."/>
            <person name="Jakkamsetti A."/>
            <person name="Pham P."/>
            <person name="Ruth R."/>
            <person name="San Lucas F."/>
            <person name="Warren J."/>
            <person name="Zhang J."/>
            <person name="Zhao Z."/>
            <person name="Zhou C."/>
            <person name="Zhu D."/>
            <person name="Lee S."/>
            <person name="Bess C."/>
            <person name="Blankenburg K."/>
            <person name="Forbes L."/>
            <person name="Fu Q."/>
            <person name="Gubbala S."/>
            <person name="Hirani K."/>
            <person name="Jayaseelan J.C."/>
            <person name="Lara F."/>
            <person name="Munidasa M."/>
            <person name="Palculict T."/>
            <person name="Patil S."/>
            <person name="Pu L.-L."/>
            <person name="Saada N."/>
            <person name="Tang L."/>
            <person name="Weissenberger G."/>
            <person name="Zhu Y."/>
            <person name="Hemphill L."/>
            <person name="Shang Y."/>
            <person name="Youmans B."/>
            <person name="Ayvaz T."/>
            <person name="Ross M."/>
            <person name="Santibanez J."/>
            <person name="Aqrawi P."/>
            <person name="Gross S."/>
            <person name="Joshi V."/>
            <person name="Fowler G."/>
            <person name="Nazareth L."/>
            <person name="Reid J."/>
            <person name="Worley K."/>
            <person name="Petrosino J."/>
            <person name="Highlander S."/>
            <person name="Gibbs R."/>
        </authorList>
    </citation>
    <scope>NUCLEOTIDE SEQUENCE [LARGE SCALE GENOMIC DNA]</scope>
    <source>
        <strain evidence="2 3">ATCC 700338</strain>
    </source>
</reference>
<protein>
    <submittedName>
        <fullName evidence="2">Peptidase M16 inactive domain protein</fullName>
        <ecNumber evidence="2">3.4.24.-</ecNumber>
    </submittedName>
</protein>
<dbReference type="AlphaFoldDB" id="E0PGJ8"/>
<dbReference type="SUPFAM" id="SSF63411">
    <property type="entry name" value="LuxS/MPP-like metallohydrolase"/>
    <property type="match status" value="2"/>
</dbReference>
<evidence type="ECO:0000313" key="3">
    <source>
        <dbReference type="Proteomes" id="UP000004290"/>
    </source>
</evidence>
<sequence length="422" mass="49630">MFFSKEFAMKLVEGVELHLIKSEKFKMNHLTFRFSGDFSQKTVARRVLVAQILATANAEYPTAQRFRERLASLYGATLSTKVSTKGLVHIVDIELAFIKNQFVMTDENLLEEMIDFLYQNLFSPLVTVEQYQSKLFNIEQTNLINYLNADKDDSFYSSELGLRKLFYEDSAFQTSKYGTAELVATENSYTAFQEFQKMLREDRLDIFLLGEFDDYRMLQLFNRFPFEERHKDLIFDYQQEFTNVIRQQFETKDVNQSVLQLGYHFPIRYQDEEYFTLLVFNGLFGGFAHSRLFTELREKEGLAYTIGSQFDIYTGLLNVYAGIDKKNRNKTLQLINKQFSDIKMGRFSESLLKQTKKMLKVNLKLACDSPRVIIERDYNHQYLTGDFSVDKMIDKIDNVSKEDVLRFTRKVKLQALYFLEGK</sequence>
<feature type="domain" description="Peptidase M16 C-terminal" evidence="1">
    <location>
        <begin position="195"/>
        <end position="359"/>
    </location>
</feature>
<dbReference type="PANTHER" id="PTHR11851">
    <property type="entry name" value="METALLOPROTEASE"/>
    <property type="match status" value="1"/>
</dbReference>
<dbReference type="Pfam" id="PF05193">
    <property type="entry name" value="Peptidase_M16_C"/>
    <property type="match status" value="1"/>
</dbReference>
<name>E0PGJ8_STREI</name>
<evidence type="ECO:0000259" key="1">
    <source>
        <dbReference type="Pfam" id="PF05193"/>
    </source>
</evidence>
<dbReference type="HOGENOM" id="CLU_052943_0_0_9"/>
<gene>
    <name evidence="2" type="ORF">HMPREF9319_2044</name>
</gene>
<dbReference type="InterPro" id="IPR007863">
    <property type="entry name" value="Peptidase_M16_C"/>
</dbReference>
<dbReference type="GO" id="GO:0016787">
    <property type="term" value="F:hydrolase activity"/>
    <property type="evidence" value="ECO:0007669"/>
    <property type="project" value="UniProtKB-KW"/>
</dbReference>
<dbReference type="EC" id="3.4.24.-" evidence="2"/>
<dbReference type="InterPro" id="IPR050361">
    <property type="entry name" value="MPP/UQCRC_Complex"/>
</dbReference>